<keyword evidence="2" id="KW-1185">Reference proteome</keyword>
<reference evidence="2" key="1">
    <citation type="submission" date="2017-02" db="EMBL/GenBank/DDBJ databases">
        <authorList>
            <person name="Furmanczyk E.M."/>
        </authorList>
    </citation>
    <scope>NUCLEOTIDE SEQUENCE [LARGE SCALE GENOMIC DNA]</scope>
    <source>
        <strain evidence="2">AP3_22</strain>
    </source>
</reference>
<proteinExistence type="predicted"/>
<dbReference type="AlphaFoldDB" id="A0A2S3VTX9"/>
<name>A0A2S3VTX9_9PSED</name>
<comment type="caution">
    <text evidence="1">The sequence shown here is derived from an EMBL/GenBank/DDBJ whole genome shotgun (WGS) entry which is preliminary data.</text>
</comment>
<evidence type="ECO:0000313" key="2">
    <source>
        <dbReference type="Proteomes" id="UP000237440"/>
    </source>
</evidence>
<dbReference type="Proteomes" id="UP000237440">
    <property type="component" value="Unassembled WGS sequence"/>
</dbReference>
<organism evidence="1 2">
    <name type="scientific">Pseudomonas laurylsulfativorans</name>
    <dbReference type="NCBI Taxonomy" id="1943631"/>
    <lineage>
        <taxon>Bacteria</taxon>
        <taxon>Pseudomonadati</taxon>
        <taxon>Pseudomonadota</taxon>
        <taxon>Gammaproteobacteria</taxon>
        <taxon>Pseudomonadales</taxon>
        <taxon>Pseudomonadaceae</taxon>
        <taxon>Pseudomonas</taxon>
    </lineage>
</organism>
<dbReference type="EMBL" id="MUJK01000001">
    <property type="protein sequence ID" value="POF43392.1"/>
    <property type="molecule type" value="Genomic_DNA"/>
</dbReference>
<gene>
    <name evidence="1" type="ORF">B0D71_00835</name>
</gene>
<sequence>MSLVTRAGIASSVMPGLKVSTPDWMMEPIPSFAFFAANDRLTVIVIALASLRNTVSAALVPDGPTVVSLAWMAGVAMLKRLECSSLNNFRAGRTGDHCHQSADIFIPYEADQSLGECSL</sequence>
<protein>
    <submittedName>
        <fullName evidence="1">Uncharacterized protein</fullName>
    </submittedName>
</protein>
<accession>A0A2S3VTX9</accession>
<evidence type="ECO:0000313" key="1">
    <source>
        <dbReference type="EMBL" id="POF43392.1"/>
    </source>
</evidence>